<sequence>MRFDFPCLHDVWCCCCRALLPGRNVGGPLQLEGDVQRFAETLAPAAATAVVREESVLKSVVDLDAVRRNLPAGVHTSVFLARYMRRADLAQFLDPLLGLKSPWWSDAGRTAASVHGSVVQALFLTKSAKLALTQANEKQRKDIVTRNIAFLLPCGKNRVIAAIRSPEVAAQLQLLNRVLGVYNLKATLVTRDVLRPPTSGRSHENAEPGASSTGTPATSMTSIQRQVFEVQYVPHLNEDPQFQQHAAHVQQDLLGFQVQIQPTSLVASGYNSATFGAPTASARFDGPSNSTSIAATAAAGGGYGSILANGAPAGPLSSAPNNEENYAQSRTYALSVLRRAQQELQKPGVAVALDSDLDHMGRMIDAVRGVNPASPIPTDVPFTDRPSAALASVLQQIVQIAEGREPCAFDGLSQGTIWTWGVRLLQMFPPNGSCEAVSNS</sequence>
<dbReference type="EMBL" id="CH991544">
    <property type="protein sequence ID" value="EDQ91978.1"/>
    <property type="molecule type" value="Genomic_DNA"/>
</dbReference>
<proteinExistence type="predicted"/>
<feature type="compositionally biased region" description="Polar residues" evidence="1">
    <location>
        <begin position="210"/>
        <end position="220"/>
    </location>
</feature>
<dbReference type="AlphaFoldDB" id="A9URS5"/>
<dbReference type="InParanoid" id="A9URS5"/>
<feature type="region of interest" description="Disordered" evidence="1">
    <location>
        <begin position="194"/>
        <end position="220"/>
    </location>
</feature>
<dbReference type="RefSeq" id="XP_001743264.1">
    <property type="nucleotide sequence ID" value="XM_001743212.1"/>
</dbReference>
<dbReference type="Proteomes" id="UP000001357">
    <property type="component" value="Unassembled WGS sequence"/>
</dbReference>
<evidence type="ECO:0000256" key="1">
    <source>
        <dbReference type="SAM" id="MobiDB-lite"/>
    </source>
</evidence>
<organism evidence="2 3">
    <name type="scientific">Monosiga brevicollis</name>
    <name type="common">Choanoflagellate</name>
    <dbReference type="NCBI Taxonomy" id="81824"/>
    <lineage>
        <taxon>Eukaryota</taxon>
        <taxon>Choanoflagellata</taxon>
        <taxon>Craspedida</taxon>
        <taxon>Salpingoecidae</taxon>
        <taxon>Monosiga</taxon>
    </lineage>
</organism>
<reference evidence="2 3" key="1">
    <citation type="journal article" date="2008" name="Nature">
        <title>The genome of the choanoflagellate Monosiga brevicollis and the origin of metazoans.</title>
        <authorList>
            <consortium name="JGI Sequencing"/>
            <person name="King N."/>
            <person name="Westbrook M.J."/>
            <person name="Young S.L."/>
            <person name="Kuo A."/>
            <person name="Abedin M."/>
            <person name="Chapman J."/>
            <person name="Fairclough S."/>
            <person name="Hellsten U."/>
            <person name="Isogai Y."/>
            <person name="Letunic I."/>
            <person name="Marr M."/>
            <person name="Pincus D."/>
            <person name="Putnam N."/>
            <person name="Rokas A."/>
            <person name="Wright K.J."/>
            <person name="Zuzow R."/>
            <person name="Dirks W."/>
            <person name="Good M."/>
            <person name="Goodstein D."/>
            <person name="Lemons D."/>
            <person name="Li W."/>
            <person name="Lyons J.B."/>
            <person name="Morris A."/>
            <person name="Nichols S."/>
            <person name="Richter D.J."/>
            <person name="Salamov A."/>
            <person name="Bork P."/>
            <person name="Lim W.A."/>
            <person name="Manning G."/>
            <person name="Miller W.T."/>
            <person name="McGinnis W."/>
            <person name="Shapiro H."/>
            <person name="Tjian R."/>
            <person name="Grigoriev I.V."/>
            <person name="Rokhsar D."/>
        </authorList>
    </citation>
    <scope>NUCLEOTIDE SEQUENCE [LARGE SCALE GENOMIC DNA]</scope>
    <source>
        <strain evidence="3">MX1 / ATCC 50154</strain>
    </source>
</reference>
<dbReference type="GeneID" id="5888674"/>
<evidence type="ECO:0000313" key="3">
    <source>
        <dbReference type="Proteomes" id="UP000001357"/>
    </source>
</evidence>
<gene>
    <name evidence="2" type="ORF">MONBRDRAFT_35780</name>
</gene>
<protein>
    <submittedName>
        <fullName evidence="2">Uncharacterized protein</fullName>
    </submittedName>
</protein>
<name>A9URS5_MONBE</name>
<keyword evidence="3" id="KW-1185">Reference proteome</keyword>
<dbReference type="KEGG" id="mbr:MONBRDRAFT_35780"/>
<evidence type="ECO:0000313" key="2">
    <source>
        <dbReference type="EMBL" id="EDQ91978.1"/>
    </source>
</evidence>
<accession>A9URS5</accession>